<keyword evidence="2" id="KW-1185">Reference proteome</keyword>
<dbReference type="RefSeq" id="WP_251611057.1">
    <property type="nucleotide sequence ID" value="NZ_JAMQJY010000003.1"/>
</dbReference>
<sequence length="32" mass="3816">MNRQTLVLKNEKNEHSLWQAWMQVPAWVAGCF</sequence>
<evidence type="ECO:0000313" key="2">
    <source>
        <dbReference type="Proteomes" id="UP001203665"/>
    </source>
</evidence>
<dbReference type="EMBL" id="JAMQJY010000003">
    <property type="protein sequence ID" value="MCM2677359.1"/>
    <property type="molecule type" value="Genomic_DNA"/>
</dbReference>
<dbReference type="InterPro" id="IPR038020">
    <property type="entry name" value="MbtH-like_sf"/>
</dbReference>
<dbReference type="PROSITE" id="PS51257">
    <property type="entry name" value="PROKAR_LIPOPROTEIN"/>
    <property type="match status" value="1"/>
</dbReference>
<evidence type="ECO:0000313" key="1">
    <source>
        <dbReference type="EMBL" id="MCM2677359.1"/>
    </source>
</evidence>
<dbReference type="SUPFAM" id="SSF160582">
    <property type="entry name" value="MbtH-like"/>
    <property type="match status" value="1"/>
</dbReference>
<name>A0ABT0XN75_9BACI</name>
<organism evidence="1 2">
    <name type="scientific">Alkalicoccobacillus plakortidis</name>
    <dbReference type="NCBI Taxonomy" id="444060"/>
    <lineage>
        <taxon>Bacteria</taxon>
        <taxon>Bacillati</taxon>
        <taxon>Bacillota</taxon>
        <taxon>Bacilli</taxon>
        <taxon>Bacillales</taxon>
        <taxon>Bacillaceae</taxon>
        <taxon>Alkalicoccobacillus</taxon>
    </lineage>
</organism>
<protein>
    <submittedName>
        <fullName evidence="1">MbtH family NRPS accessory protein</fullName>
    </submittedName>
</protein>
<dbReference type="Proteomes" id="UP001203665">
    <property type="component" value="Unassembled WGS sequence"/>
</dbReference>
<proteinExistence type="predicted"/>
<accession>A0ABT0XN75</accession>
<comment type="caution">
    <text evidence="1">The sequence shown here is derived from an EMBL/GenBank/DDBJ whole genome shotgun (WGS) entry which is preliminary data.</text>
</comment>
<gene>
    <name evidence="1" type="ORF">NDM98_19240</name>
</gene>
<reference evidence="1" key="1">
    <citation type="submission" date="2022-06" db="EMBL/GenBank/DDBJ databases">
        <title>Alkalicoccobacillus porphyridii sp. nov., isolated from a marine red alga, Porphyridium purpureum and reclassification of Shouchella plakortidis and Shouchella gibsonii as Alkalicoccobacillus plakortidis comb. nov. and Alkalicoccobacillus gibsonii comb. nov.</title>
        <authorList>
            <person name="Kim K.H."/>
            <person name="Lee J.K."/>
            <person name="Han D.M."/>
            <person name="Baek J.H."/>
            <person name="Jeon C.O."/>
        </authorList>
    </citation>
    <scope>NUCLEOTIDE SEQUENCE</scope>
    <source>
        <strain evidence="1">DSM 19153</strain>
    </source>
</reference>